<dbReference type="EMBL" id="RWGY01000747">
    <property type="protein sequence ID" value="TVT99197.1"/>
    <property type="molecule type" value="Genomic_DNA"/>
</dbReference>
<accession>A0A5J9SJM3</accession>
<evidence type="ECO:0000259" key="1">
    <source>
        <dbReference type="PROSITE" id="PS50144"/>
    </source>
</evidence>
<sequence length="125" mass="13334">GKEEGYEHAAKSIHLPAANFASLSSGDCLCGDSNMSLSALSTGGSGGSSQSSSITLAMISGHHLLKIDNYSRTKTLPRGDHIRSTTFQAAGYNWHINYFPNGGGMLKQVHDQVSRHITNGWDDVV</sequence>
<dbReference type="InterPro" id="IPR002083">
    <property type="entry name" value="MATH/TRAF_dom"/>
</dbReference>
<dbReference type="CDD" id="cd00121">
    <property type="entry name" value="MATH"/>
    <property type="match status" value="1"/>
</dbReference>
<dbReference type="OrthoDB" id="684466at2759"/>
<evidence type="ECO:0000313" key="2">
    <source>
        <dbReference type="EMBL" id="TVT99197.1"/>
    </source>
</evidence>
<feature type="domain" description="MATH" evidence="1">
    <location>
        <begin position="60"/>
        <end position="125"/>
    </location>
</feature>
<dbReference type="Gene3D" id="2.60.210.10">
    <property type="entry name" value="Apoptosis, Tumor Necrosis Factor Receptor Associated Protein 2, Chain A"/>
    <property type="match status" value="1"/>
</dbReference>
<proteinExistence type="predicted"/>
<dbReference type="InterPro" id="IPR008974">
    <property type="entry name" value="TRAF-like"/>
</dbReference>
<comment type="caution">
    <text evidence="2">The sequence shown here is derived from an EMBL/GenBank/DDBJ whole genome shotgun (WGS) entry which is preliminary data.</text>
</comment>
<dbReference type="PROSITE" id="PS50144">
    <property type="entry name" value="MATH"/>
    <property type="match status" value="1"/>
</dbReference>
<dbReference type="Gramene" id="TVT99197">
    <property type="protein sequence ID" value="TVT99197"/>
    <property type="gene ID" value="EJB05_55466"/>
</dbReference>
<gene>
    <name evidence="2" type="ORF">EJB05_55466</name>
</gene>
<protein>
    <recommendedName>
        <fullName evidence="1">MATH domain-containing protein</fullName>
    </recommendedName>
</protein>
<organism evidence="2 3">
    <name type="scientific">Eragrostis curvula</name>
    <name type="common">weeping love grass</name>
    <dbReference type="NCBI Taxonomy" id="38414"/>
    <lineage>
        <taxon>Eukaryota</taxon>
        <taxon>Viridiplantae</taxon>
        <taxon>Streptophyta</taxon>
        <taxon>Embryophyta</taxon>
        <taxon>Tracheophyta</taxon>
        <taxon>Spermatophyta</taxon>
        <taxon>Magnoliopsida</taxon>
        <taxon>Liliopsida</taxon>
        <taxon>Poales</taxon>
        <taxon>Poaceae</taxon>
        <taxon>PACMAD clade</taxon>
        <taxon>Chloridoideae</taxon>
        <taxon>Eragrostideae</taxon>
        <taxon>Eragrostidinae</taxon>
        <taxon>Eragrostis</taxon>
    </lineage>
</organism>
<dbReference type="SUPFAM" id="SSF49599">
    <property type="entry name" value="TRAF domain-like"/>
    <property type="match status" value="1"/>
</dbReference>
<feature type="non-terminal residue" evidence="2">
    <location>
        <position position="125"/>
    </location>
</feature>
<dbReference type="Proteomes" id="UP000324897">
    <property type="component" value="Unassembled WGS sequence"/>
</dbReference>
<keyword evidence="3" id="KW-1185">Reference proteome</keyword>
<feature type="non-terminal residue" evidence="2">
    <location>
        <position position="1"/>
    </location>
</feature>
<name>A0A5J9SJM3_9POAL</name>
<dbReference type="AlphaFoldDB" id="A0A5J9SJM3"/>
<dbReference type="Pfam" id="PF22486">
    <property type="entry name" value="MATH_2"/>
    <property type="match status" value="1"/>
</dbReference>
<reference evidence="2 3" key="1">
    <citation type="journal article" date="2019" name="Sci. Rep.">
        <title>A high-quality genome of Eragrostis curvula grass provides insights into Poaceae evolution and supports new strategies to enhance forage quality.</title>
        <authorList>
            <person name="Carballo J."/>
            <person name="Santos B.A.C.M."/>
            <person name="Zappacosta D."/>
            <person name="Garbus I."/>
            <person name="Selva J.P."/>
            <person name="Gallo C.A."/>
            <person name="Diaz A."/>
            <person name="Albertini E."/>
            <person name="Caccamo M."/>
            <person name="Echenique V."/>
        </authorList>
    </citation>
    <scope>NUCLEOTIDE SEQUENCE [LARGE SCALE GENOMIC DNA]</scope>
    <source>
        <strain evidence="3">cv. Victoria</strain>
        <tissue evidence="2">Leaf</tissue>
    </source>
</reference>
<evidence type="ECO:0000313" key="3">
    <source>
        <dbReference type="Proteomes" id="UP000324897"/>
    </source>
</evidence>